<proteinExistence type="predicted"/>
<reference evidence="1 2" key="1">
    <citation type="journal article" date="2018" name="Nat. Biotechnol.">
        <title>A standardized bacterial taxonomy based on genome phylogeny substantially revises the tree of life.</title>
        <authorList>
            <person name="Parks D.H."/>
            <person name="Chuvochina M."/>
            <person name="Waite D.W."/>
            <person name="Rinke C."/>
            <person name="Skarshewski A."/>
            <person name="Chaumeil P.A."/>
            <person name="Hugenholtz P."/>
        </authorList>
    </citation>
    <scope>NUCLEOTIDE SEQUENCE [LARGE SCALE GENOMIC DNA]</scope>
    <source>
        <strain evidence="1">UBA8672</strain>
    </source>
</reference>
<gene>
    <name evidence="1" type="ORF">DHM44_05890</name>
</gene>
<dbReference type="AlphaFoldDB" id="A0A3D5QDF6"/>
<name>A0A3D5QDF6_FLESI</name>
<dbReference type="Proteomes" id="UP000262325">
    <property type="component" value="Unassembled WGS sequence"/>
</dbReference>
<evidence type="ECO:0000313" key="1">
    <source>
        <dbReference type="EMBL" id="HCW93192.1"/>
    </source>
</evidence>
<sequence length="595" mass="69075">MSFEQFSAEIGQLLLDENGNNQTQIRVKDYLNSKSGKLTGSNTVDSFFAKLRRKAASDYAIIKKHYDFKVSKNEKIRRIQEIFFPENLLDYEKTTEAIRKKRRVHITKKSENQVKNPYKEILITANALLTMPEDSNNLPDSFVGKIDFNEKQKYWYDHPVPVDAPDSENEIIYGLTKLNESLSVETDEKVTVVLSVSCTHDSLNTIAKDYLREILKNYKLDRIKVYAFTEEDVGRMLNLIFPGDNEKYNNIKETIGVQGKYGRHYSFLKAVAAFWKYYVDSKIKATFKIDLDQVFDQKALKKYTGKYAFENFKDDLWGASGTDSNGEKIRLGMIAGSLVNDYDIDKSLFVPDVKKPDSSQMESDKFIFNSQKPQYISTIAEMGTRYKNGDNPIIRYHVTGGTNGILVENLISYKPFTPGFIGRAEDQAFILSVIDKKVDGKYLRYYHSNSLVMRHDKHSLVKRTIEKSETSKMVGDYERILLFSYYVDKILNKYDYIKEELFPFTACFVSKIPYIIIYFRGLLKAYSLAEESETDAEEFLLNLSDRLNDVVEHIDNNYYFKQYLKEKQAWEEFYDHFDEYKTSPESFISSLSVTG</sequence>
<organism evidence="1 2">
    <name type="scientific">Flexistipes sinusarabici</name>
    <dbReference type="NCBI Taxonomy" id="2352"/>
    <lineage>
        <taxon>Bacteria</taxon>
        <taxon>Pseudomonadati</taxon>
        <taxon>Deferribacterota</taxon>
        <taxon>Deferribacteres</taxon>
        <taxon>Deferribacterales</taxon>
        <taxon>Flexistipitaceae</taxon>
        <taxon>Flexistipes</taxon>
    </lineage>
</organism>
<evidence type="ECO:0000313" key="2">
    <source>
        <dbReference type="Proteomes" id="UP000262325"/>
    </source>
</evidence>
<dbReference type="EMBL" id="DPPF01000116">
    <property type="protein sequence ID" value="HCW93192.1"/>
    <property type="molecule type" value="Genomic_DNA"/>
</dbReference>
<accession>A0A3D5QDF6</accession>
<protein>
    <submittedName>
        <fullName evidence="1">Uncharacterized protein</fullName>
    </submittedName>
</protein>
<comment type="caution">
    <text evidence="1">The sequence shown here is derived from an EMBL/GenBank/DDBJ whole genome shotgun (WGS) entry which is preliminary data.</text>
</comment>